<comment type="catalytic activity">
    <reaction evidence="3">
        <text>a (3R)-hydroxyacyl-[ACP] + NADP(+) = a 3-oxoacyl-[ACP] + NADPH + H(+)</text>
        <dbReference type="Rhea" id="RHEA:17397"/>
        <dbReference type="Rhea" id="RHEA-COMP:9916"/>
        <dbReference type="Rhea" id="RHEA-COMP:9945"/>
        <dbReference type="ChEBI" id="CHEBI:15378"/>
        <dbReference type="ChEBI" id="CHEBI:57783"/>
        <dbReference type="ChEBI" id="CHEBI:58349"/>
        <dbReference type="ChEBI" id="CHEBI:78776"/>
        <dbReference type="ChEBI" id="CHEBI:78827"/>
        <dbReference type="EC" id="1.1.1.100"/>
    </reaction>
</comment>
<comment type="similarity">
    <text evidence="1 4">Belongs to the short-chain dehydrogenases/reductases (SDR) family.</text>
</comment>
<keyword evidence="6" id="KW-1185">Reference proteome</keyword>
<dbReference type="PRINTS" id="PR00081">
    <property type="entry name" value="GDHRDH"/>
</dbReference>
<sequence length="255" mass="26401">METAFRDKTAIVTGAGHGFGRAIAHAFAVRGAWVFGCDINEDALAVTAREAPAGDRLSVGRLDVTDRAAVRTYVDAAQARTGAVDILVNNAGGVLGLVGQPIEAVAAEDWQALVDVNMTAVFTMAQAVAAAMKAKGSGRVVNISSGAGLRYSLTGIQAYAAAKAGQIGLTRQLAFELGPYGITVNSIAPGFVRSNPASERQWHAMKAEGQAALIESMATRRLGSVDDIVHAVLFFASGQSGWITGQTLSVDGGRL</sequence>
<organism evidence="5 6">
    <name type="scientific">Geodia barretti</name>
    <name type="common">Barrett's horny sponge</name>
    <dbReference type="NCBI Taxonomy" id="519541"/>
    <lineage>
        <taxon>Eukaryota</taxon>
        <taxon>Metazoa</taxon>
        <taxon>Porifera</taxon>
        <taxon>Demospongiae</taxon>
        <taxon>Heteroscleromorpha</taxon>
        <taxon>Tetractinellida</taxon>
        <taxon>Astrophorina</taxon>
        <taxon>Geodiidae</taxon>
        <taxon>Geodia</taxon>
    </lineage>
</organism>
<evidence type="ECO:0000313" key="6">
    <source>
        <dbReference type="Proteomes" id="UP001174909"/>
    </source>
</evidence>
<dbReference type="CDD" id="cd05233">
    <property type="entry name" value="SDR_c"/>
    <property type="match status" value="1"/>
</dbReference>
<dbReference type="InterPro" id="IPR002347">
    <property type="entry name" value="SDR_fam"/>
</dbReference>
<dbReference type="PRINTS" id="PR00080">
    <property type="entry name" value="SDRFAMILY"/>
</dbReference>
<dbReference type="AlphaFoldDB" id="A0AA35XFZ2"/>
<dbReference type="Pfam" id="PF00106">
    <property type="entry name" value="adh_short"/>
    <property type="match status" value="1"/>
</dbReference>
<dbReference type="GO" id="GO:0004316">
    <property type="term" value="F:3-oxoacyl-[acyl-carrier-protein] reductase (NADPH) activity"/>
    <property type="evidence" value="ECO:0007669"/>
    <property type="project" value="UniProtKB-EC"/>
</dbReference>
<dbReference type="EC" id="1.1.1.100" evidence="2"/>
<gene>
    <name evidence="5" type="ORF">GBAR_LOCUS31280</name>
</gene>
<proteinExistence type="inferred from homology"/>
<evidence type="ECO:0000256" key="4">
    <source>
        <dbReference type="RuleBase" id="RU000363"/>
    </source>
</evidence>
<dbReference type="EMBL" id="CASHTH010004447">
    <property type="protein sequence ID" value="CAI8057398.1"/>
    <property type="molecule type" value="Genomic_DNA"/>
</dbReference>
<evidence type="ECO:0000256" key="2">
    <source>
        <dbReference type="ARBA" id="ARBA00012948"/>
    </source>
</evidence>
<evidence type="ECO:0000313" key="5">
    <source>
        <dbReference type="EMBL" id="CAI8057398.1"/>
    </source>
</evidence>
<accession>A0AA35XFZ2</accession>
<dbReference type="FunFam" id="3.40.50.720:FF:000084">
    <property type="entry name" value="Short-chain dehydrogenase reductase"/>
    <property type="match status" value="1"/>
</dbReference>
<protein>
    <recommendedName>
        <fullName evidence="2">3-oxoacyl-[acyl-carrier-protein] reductase</fullName>
        <ecNumber evidence="2">1.1.1.100</ecNumber>
    </recommendedName>
</protein>
<dbReference type="Gene3D" id="3.40.50.720">
    <property type="entry name" value="NAD(P)-binding Rossmann-like Domain"/>
    <property type="match status" value="1"/>
</dbReference>
<dbReference type="InterPro" id="IPR050259">
    <property type="entry name" value="SDR"/>
</dbReference>
<dbReference type="InterPro" id="IPR036291">
    <property type="entry name" value="NAD(P)-bd_dom_sf"/>
</dbReference>
<evidence type="ECO:0000256" key="3">
    <source>
        <dbReference type="ARBA" id="ARBA00048508"/>
    </source>
</evidence>
<dbReference type="SUPFAM" id="SSF51735">
    <property type="entry name" value="NAD(P)-binding Rossmann-fold domains"/>
    <property type="match status" value="1"/>
</dbReference>
<dbReference type="PANTHER" id="PTHR42879">
    <property type="entry name" value="3-OXOACYL-(ACYL-CARRIER-PROTEIN) REDUCTASE"/>
    <property type="match status" value="1"/>
</dbReference>
<reference evidence="5" key="1">
    <citation type="submission" date="2023-03" db="EMBL/GenBank/DDBJ databases">
        <authorList>
            <person name="Steffen K."/>
            <person name="Cardenas P."/>
        </authorList>
    </citation>
    <scope>NUCLEOTIDE SEQUENCE</scope>
</reference>
<dbReference type="PANTHER" id="PTHR42879:SF2">
    <property type="entry name" value="3-OXOACYL-[ACYL-CARRIER-PROTEIN] REDUCTASE FABG"/>
    <property type="match status" value="1"/>
</dbReference>
<evidence type="ECO:0000256" key="1">
    <source>
        <dbReference type="ARBA" id="ARBA00006484"/>
    </source>
</evidence>
<name>A0AA35XFZ2_GEOBA</name>
<dbReference type="Proteomes" id="UP001174909">
    <property type="component" value="Unassembled WGS sequence"/>
</dbReference>
<comment type="caution">
    <text evidence="5">The sequence shown here is derived from an EMBL/GenBank/DDBJ whole genome shotgun (WGS) entry which is preliminary data.</text>
</comment>